<comment type="caution">
    <text evidence="2">The sequence shown here is derived from an EMBL/GenBank/DDBJ whole genome shotgun (WGS) entry which is preliminary data.</text>
</comment>
<evidence type="ECO:0000313" key="3">
    <source>
        <dbReference type="Proteomes" id="UP000683360"/>
    </source>
</evidence>
<evidence type="ECO:0000256" key="1">
    <source>
        <dbReference type="SAM" id="MobiDB-lite"/>
    </source>
</evidence>
<organism evidence="2 3">
    <name type="scientific">Mytilus edulis</name>
    <name type="common">Blue mussel</name>
    <dbReference type="NCBI Taxonomy" id="6550"/>
    <lineage>
        <taxon>Eukaryota</taxon>
        <taxon>Metazoa</taxon>
        <taxon>Spiralia</taxon>
        <taxon>Lophotrochozoa</taxon>
        <taxon>Mollusca</taxon>
        <taxon>Bivalvia</taxon>
        <taxon>Autobranchia</taxon>
        <taxon>Pteriomorphia</taxon>
        <taxon>Mytilida</taxon>
        <taxon>Mytiloidea</taxon>
        <taxon>Mytilidae</taxon>
        <taxon>Mytilinae</taxon>
        <taxon>Mytilus</taxon>
    </lineage>
</organism>
<feature type="compositionally biased region" description="Basic and acidic residues" evidence="1">
    <location>
        <begin position="366"/>
        <end position="393"/>
    </location>
</feature>
<dbReference type="Proteomes" id="UP000683360">
    <property type="component" value="Unassembled WGS sequence"/>
</dbReference>
<keyword evidence="3" id="KW-1185">Reference proteome</keyword>
<protein>
    <submittedName>
        <fullName evidence="2">Uncharacterized protein</fullName>
    </submittedName>
</protein>
<sequence>MSIKKLNDYLKKPDLPIKGGKALTPVLFSDSKGNYLERQIRPGISRVIKFWSEKGRTTKRGVQWLRDNIATKIGQLDNISIYVWLGTCDLTYYNYKTKYIELHPDPSEAIKDTVDNLNEIVKIVQNYPGCKVTLLEVPPISIYHWNKSRDHPDTNQFINQDCLLSKILVNGKDQNRFVDVDLIETRQIAQNAKERVTHLNNLMRERLEHHYEQLALPTCSNNTSSILADAGAVRDEEVYEAETCGVCENTIEDTADSCEICQNIAHSSCLVCSDGQTICFPCIDTIKRTSKIQVNSNIDEHQTYVKLGETPKEQQTNINGKPQSDTIKRTSKNHQQEPKRQIGKTKAISCPAEVRIDAPATKASKSKQDQTDTKTKDVRERELKLRKAEEQLKIKGKNSKRRSGKSDTA</sequence>
<dbReference type="AlphaFoldDB" id="A0A8S3QG47"/>
<gene>
    <name evidence="2" type="ORF">MEDL_8604</name>
</gene>
<dbReference type="InterPro" id="IPR036514">
    <property type="entry name" value="SGNH_hydro_sf"/>
</dbReference>
<name>A0A8S3QG47_MYTED</name>
<proteinExistence type="predicted"/>
<dbReference type="Gene3D" id="3.40.50.1110">
    <property type="entry name" value="SGNH hydrolase"/>
    <property type="match status" value="1"/>
</dbReference>
<feature type="compositionally biased region" description="Polar residues" evidence="1">
    <location>
        <begin position="313"/>
        <end position="325"/>
    </location>
</feature>
<accession>A0A8S3QG47</accession>
<dbReference type="EMBL" id="CAJPWZ010000460">
    <property type="protein sequence ID" value="CAG2193531.1"/>
    <property type="molecule type" value="Genomic_DNA"/>
</dbReference>
<evidence type="ECO:0000313" key="2">
    <source>
        <dbReference type="EMBL" id="CAG2193531.1"/>
    </source>
</evidence>
<reference evidence="2" key="1">
    <citation type="submission" date="2021-03" db="EMBL/GenBank/DDBJ databases">
        <authorList>
            <person name="Bekaert M."/>
        </authorList>
    </citation>
    <scope>NUCLEOTIDE SEQUENCE</scope>
</reference>
<dbReference type="SUPFAM" id="SSF52266">
    <property type="entry name" value="SGNH hydrolase"/>
    <property type="match status" value="1"/>
</dbReference>
<feature type="region of interest" description="Disordered" evidence="1">
    <location>
        <begin position="308"/>
        <end position="409"/>
    </location>
</feature>
<feature type="compositionally biased region" description="Basic residues" evidence="1">
    <location>
        <begin position="394"/>
        <end position="403"/>
    </location>
</feature>